<dbReference type="Proteomes" id="UP001178281">
    <property type="component" value="Unassembled WGS sequence"/>
</dbReference>
<dbReference type="AlphaFoldDB" id="A0AA90NJU2"/>
<accession>A0AA90NJU2</accession>
<keyword evidence="2" id="KW-1185">Reference proteome</keyword>
<protein>
    <submittedName>
        <fullName evidence="1">Uncharacterized protein</fullName>
    </submittedName>
</protein>
<organism evidence="1 2">
    <name type="scientific">Tsukamurella strandjordii</name>
    <dbReference type="NCBI Taxonomy" id="147577"/>
    <lineage>
        <taxon>Bacteria</taxon>
        <taxon>Bacillati</taxon>
        <taxon>Actinomycetota</taxon>
        <taxon>Actinomycetes</taxon>
        <taxon>Mycobacteriales</taxon>
        <taxon>Tsukamurellaceae</taxon>
        <taxon>Tsukamurella</taxon>
    </lineage>
</organism>
<gene>
    <name evidence="1" type="ORF">Q7X28_19360</name>
</gene>
<dbReference type="RefSeq" id="WP_305112543.1">
    <property type="nucleotide sequence ID" value="NZ_JAUTIX010000008.1"/>
</dbReference>
<proteinExistence type="predicted"/>
<evidence type="ECO:0000313" key="2">
    <source>
        <dbReference type="Proteomes" id="UP001178281"/>
    </source>
</evidence>
<evidence type="ECO:0000313" key="1">
    <source>
        <dbReference type="EMBL" id="MDP0400080.1"/>
    </source>
</evidence>
<reference evidence="1" key="1">
    <citation type="submission" date="2023-08" db="EMBL/GenBank/DDBJ databases">
        <title>The draft genome of Tsukamurella strandjordii strain 050030.</title>
        <authorList>
            <person name="Zhao F."/>
            <person name="Feng Y."/>
            <person name="Zong Z."/>
        </authorList>
    </citation>
    <scope>NUCLEOTIDE SEQUENCE</scope>
    <source>
        <strain evidence="1">050030</strain>
    </source>
</reference>
<sequence length="113" mass="12197">MTDTTPAAACDGFTAPLAEPGVRQQVMVLQLATSALDSPVLGWSRYDGTGRSRPTMGDGDEPPYATGVDALVDGWRLLQASQLIPPARGFEHDTSYLPYEFWLTRLVAVGAER</sequence>
<comment type="caution">
    <text evidence="1">The sequence shown here is derived from an EMBL/GenBank/DDBJ whole genome shotgun (WGS) entry which is preliminary data.</text>
</comment>
<name>A0AA90NJU2_9ACTN</name>
<dbReference type="EMBL" id="JAUTIX010000008">
    <property type="protein sequence ID" value="MDP0400080.1"/>
    <property type="molecule type" value="Genomic_DNA"/>
</dbReference>